<dbReference type="Proteomes" id="UP000596742">
    <property type="component" value="Unassembled WGS sequence"/>
</dbReference>
<protein>
    <recommendedName>
        <fullName evidence="5">C1q domain-containing protein</fullName>
    </recommendedName>
</protein>
<sequence length="214" mass="24428">MTPKVKNCLFLLLLLVNFVFGEYSSDGIWTKEQLHYLENLKREIEYLKETCTQPQILTNGLKSEDVPLPIDVPTINEMHPIAFYAQLSQTLTIGDLQTVEYDVVRVNVGNGYDKRHGHFTAPVPGLFYFSFTVMSFPDKSVHMEIVKNGAVFGNCLADSHGYESGTSTVITQLDQGDMVWVRHAKHKSTTFASSVQRIYWFFYCQDIMKLIKSI</sequence>
<evidence type="ECO:0000256" key="1">
    <source>
        <dbReference type="ARBA" id="ARBA00004613"/>
    </source>
</evidence>
<dbReference type="PROSITE" id="PS50871">
    <property type="entry name" value="C1Q"/>
    <property type="match status" value="1"/>
</dbReference>
<dbReference type="EMBL" id="UYJE01000236">
    <property type="protein sequence ID" value="VDH91497.1"/>
    <property type="molecule type" value="Genomic_DNA"/>
</dbReference>
<dbReference type="Pfam" id="PF00386">
    <property type="entry name" value="C1q"/>
    <property type="match status" value="1"/>
</dbReference>
<name>A0A8B6BJJ6_MYTGA</name>
<dbReference type="PANTHER" id="PTHR22923:SF116">
    <property type="entry name" value="C1Q DOMAIN-CONTAINING PROTEIN"/>
    <property type="match status" value="1"/>
</dbReference>
<evidence type="ECO:0000256" key="4">
    <source>
        <dbReference type="SAM" id="SignalP"/>
    </source>
</evidence>
<reference evidence="6" key="1">
    <citation type="submission" date="2018-11" db="EMBL/GenBank/DDBJ databases">
        <authorList>
            <person name="Alioto T."/>
            <person name="Alioto T."/>
        </authorList>
    </citation>
    <scope>NUCLEOTIDE SEQUENCE</scope>
</reference>
<dbReference type="OrthoDB" id="6158542at2759"/>
<dbReference type="PANTHER" id="PTHR22923">
    <property type="entry name" value="CEREBELLIN-RELATED"/>
    <property type="match status" value="1"/>
</dbReference>
<comment type="subcellular location">
    <subcellularLocation>
        <location evidence="1">Secreted</location>
    </subcellularLocation>
</comment>
<evidence type="ECO:0000256" key="3">
    <source>
        <dbReference type="ARBA" id="ARBA00022729"/>
    </source>
</evidence>
<gene>
    <name evidence="6" type="ORF">MGAL_10B073295</name>
</gene>
<keyword evidence="7" id="KW-1185">Reference proteome</keyword>
<dbReference type="SMART" id="SM00110">
    <property type="entry name" value="C1Q"/>
    <property type="match status" value="1"/>
</dbReference>
<dbReference type="AlphaFoldDB" id="A0A8B6BJJ6"/>
<dbReference type="PRINTS" id="PR00007">
    <property type="entry name" value="COMPLEMNTC1Q"/>
</dbReference>
<proteinExistence type="predicted"/>
<accession>A0A8B6BJJ6</accession>
<keyword evidence="3 4" id="KW-0732">Signal</keyword>
<comment type="caution">
    <text evidence="6">The sequence shown here is derived from an EMBL/GenBank/DDBJ whole genome shotgun (WGS) entry which is preliminary data.</text>
</comment>
<feature type="chain" id="PRO_5032423916" description="C1q domain-containing protein" evidence="4">
    <location>
        <begin position="22"/>
        <end position="214"/>
    </location>
</feature>
<dbReference type="InterPro" id="IPR008983">
    <property type="entry name" value="Tumour_necrosis_fac-like_dom"/>
</dbReference>
<evidence type="ECO:0000256" key="2">
    <source>
        <dbReference type="ARBA" id="ARBA00022525"/>
    </source>
</evidence>
<keyword evidence="2" id="KW-0964">Secreted</keyword>
<evidence type="ECO:0000313" key="7">
    <source>
        <dbReference type="Proteomes" id="UP000596742"/>
    </source>
</evidence>
<evidence type="ECO:0000313" key="6">
    <source>
        <dbReference type="EMBL" id="VDH91497.1"/>
    </source>
</evidence>
<dbReference type="InterPro" id="IPR001073">
    <property type="entry name" value="C1q_dom"/>
</dbReference>
<dbReference type="GO" id="GO:0005576">
    <property type="term" value="C:extracellular region"/>
    <property type="evidence" value="ECO:0007669"/>
    <property type="project" value="UniProtKB-SubCell"/>
</dbReference>
<dbReference type="SUPFAM" id="SSF49842">
    <property type="entry name" value="TNF-like"/>
    <property type="match status" value="1"/>
</dbReference>
<dbReference type="Gene3D" id="2.60.120.40">
    <property type="match status" value="1"/>
</dbReference>
<organism evidence="6 7">
    <name type="scientific">Mytilus galloprovincialis</name>
    <name type="common">Mediterranean mussel</name>
    <dbReference type="NCBI Taxonomy" id="29158"/>
    <lineage>
        <taxon>Eukaryota</taxon>
        <taxon>Metazoa</taxon>
        <taxon>Spiralia</taxon>
        <taxon>Lophotrochozoa</taxon>
        <taxon>Mollusca</taxon>
        <taxon>Bivalvia</taxon>
        <taxon>Autobranchia</taxon>
        <taxon>Pteriomorphia</taxon>
        <taxon>Mytilida</taxon>
        <taxon>Mytiloidea</taxon>
        <taxon>Mytilidae</taxon>
        <taxon>Mytilinae</taxon>
        <taxon>Mytilus</taxon>
    </lineage>
</organism>
<evidence type="ECO:0000259" key="5">
    <source>
        <dbReference type="PROSITE" id="PS50871"/>
    </source>
</evidence>
<dbReference type="InterPro" id="IPR050822">
    <property type="entry name" value="Cerebellin_Synaptic_Org"/>
</dbReference>
<feature type="domain" description="C1q" evidence="5">
    <location>
        <begin position="76"/>
        <end position="213"/>
    </location>
</feature>
<feature type="signal peptide" evidence="4">
    <location>
        <begin position="1"/>
        <end position="21"/>
    </location>
</feature>